<protein>
    <submittedName>
        <fullName evidence="2">Adenine specific DNA methylase</fullName>
    </submittedName>
</protein>
<feature type="region of interest" description="Disordered" evidence="1">
    <location>
        <begin position="46"/>
        <end position="68"/>
    </location>
</feature>
<name>T1AJS8_9ZZZZ</name>
<keyword evidence="2" id="KW-0808">Transferase</keyword>
<organism evidence="2">
    <name type="scientific">mine drainage metagenome</name>
    <dbReference type="NCBI Taxonomy" id="410659"/>
    <lineage>
        <taxon>unclassified sequences</taxon>
        <taxon>metagenomes</taxon>
        <taxon>ecological metagenomes</taxon>
    </lineage>
</organism>
<evidence type="ECO:0000313" key="2">
    <source>
        <dbReference type="EMBL" id="EQD56793.1"/>
    </source>
</evidence>
<comment type="caution">
    <text evidence="2">The sequence shown here is derived from an EMBL/GenBank/DDBJ whole genome shotgun (WGS) entry which is preliminary data.</text>
</comment>
<evidence type="ECO:0000256" key="1">
    <source>
        <dbReference type="SAM" id="MobiDB-lite"/>
    </source>
</evidence>
<accession>T1AJS8</accession>
<sequence length="68" mass="7196">VEGLGGGFQFCRLSAEPLFDADGQIRSDVTFAQLAEFVWFAETGTARPHPGPLPAGEGEKLSPLLGVH</sequence>
<dbReference type="GO" id="GO:0032259">
    <property type="term" value="P:methylation"/>
    <property type="evidence" value="ECO:0007669"/>
    <property type="project" value="UniProtKB-KW"/>
</dbReference>
<reference evidence="2" key="1">
    <citation type="submission" date="2013-08" db="EMBL/GenBank/DDBJ databases">
        <authorList>
            <person name="Mendez C."/>
            <person name="Richter M."/>
            <person name="Ferrer M."/>
            <person name="Sanchez J."/>
        </authorList>
    </citation>
    <scope>NUCLEOTIDE SEQUENCE</scope>
</reference>
<reference evidence="2" key="2">
    <citation type="journal article" date="2014" name="ISME J.">
        <title>Microbial stratification in low pH oxic and suboxic macroscopic growths along an acid mine drainage.</title>
        <authorList>
            <person name="Mendez-Garcia C."/>
            <person name="Mesa V."/>
            <person name="Sprenger R.R."/>
            <person name="Richter M."/>
            <person name="Diez M.S."/>
            <person name="Solano J."/>
            <person name="Bargiela R."/>
            <person name="Golyshina O.V."/>
            <person name="Manteca A."/>
            <person name="Ramos J.L."/>
            <person name="Gallego J.R."/>
            <person name="Llorente I."/>
            <person name="Martins Dos Santos V.A."/>
            <person name="Jensen O.N."/>
            <person name="Pelaez A.I."/>
            <person name="Sanchez J."/>
            <person name="Ferrer M."/>
        </authorList>
    </citation>
    <scope>NUCLEOTIDE SEQUENCE</scope>
</reference>
<keyword evidence="2" id="KW-0489">Methyltransferase</keyword>
<dbReference type="GO" id="GO:0008168">
    <property type="term" value="F:methyltransferase activity"/>
    <property type="evidence" value="ECO:0007669"/>
    <property type="project" value="UniProtKB-KW"/>
</dbReference>
<feature type="non-terminal residue" evidence="2">
    <location>
        <position position="68"/>
    </location>
</feature>
<feature type="non-terminal residue" evidence="2">
    <location>
        <position position="1"/>
    </location>
</feature>
<proteinExistence type="predicted"/>
<dbReference type="EMBL" id="AUZX01008139">
    <property type="protein sequence ID" value="EQD56793.1"/>
    <property type="molecule type" value="Genomic_DNA"/>
</dbReference>
<dbReference type="AlphaFoldDB" id="T1AJS8"/>
<gene>
    <name evidence="2" type="ORF">B1A_11386</name>
</gene>